<dbReference type="GO" id="GO:0032299">
    <property type="term" value="C:ribonuclease H2 complex"/>
    <property type="evidence" value="ECO:0007669"/>
    <property type="project" value="InterPro"/>
</dbReference>
<dbReference type="Pfam" id="PF08615">
    <property type="entry name" value="RNase_H2_suC"/>
    <property type="match status" value="1"/>
</dbReference>
<sequence length="165" mass="18812">MLAIAPPPSKLQKLTPNLLPCTIKHNGPIHTSKRHWCPSTDADTDKTSTSYFRGRKLRGRTVKLPEGYTGVVLQRTEKLLESKRKAALPVPEIEQEDEEDEFAMREDGKEEEEVKLMEQMGTFDEAVVWGHENVPEDEDEYVKGIDEWIAFSQAMHDDTRTASKT</sequence>
<dbReference type="InterPro" id="IPR013924">
    <property type="entry name" value="RNase_H2_suC"/>
</dbReference>
<dbReference type="Gene3D" id="2.40.128.680">
    <property type="match status" value="1"/>
</dbReference>
<dbReference type="Proteomes" id="UP000799436">
    <property type="component" value="Unassembled WGS sequence"/>
</dbReference>
<protein>
    <submittedName>
        <fullName evidence="1">Ribonuclease H1 small subunit</fullName>
    </submittedName>
</protein>
<dbReference type="CDD" id="cd09271">
    <property type="entry name" value="RNase_H2-C"/>
    <property type="match status" value="1"/>
</dbReference>
<dbReference type="AlphaFoldDB" id="A0A6G1LJM9"/>
<evidence type="ECO:0000313" key="2">
    <source>
        <dbReference type="Proteomes" id="UP000799436"/>
    </source>
</evidence>
<dbReference type="PANTHER" id="PTHR47204">
    <property type="entry name" value="OS02G0168900 PROTEIN"/>
    <property type="match status" value="1"/>
</dbReference>
<gene>
    <name evidence="1" type="ORF">EJ03DRAFT_348309</name>
</gene>
<name>A0A6G1LJM9_9PEZI</name>
<keyword evidence="2" id="KW-1185">Reference proteome</keyword>
<dbReference type="GO" id="GO:0006401">
    <property type="term" value="P:RNA catabolic process"/>
    <property type="evidence" value="ECO:0007669"/>
    <property type="project" value="InterPro"/>
</dbReference>
<accession>A0A6G1LJM9</accession>
<dbReference type="OrthoDB" id="6222486at2759"/>
<dbReference type="PANTHER" id="PTHR47204:SF1">
    <property type="entry name" value="RIBONUCLEASE H2 SUBUNIT C"/>
    <property type="match status" value="1"/>
</dbReference>
<evidence type="ECO:0000313" key="1">
    <source>
        <dbReference type="EMBL" id="KAF2772779.1"/>
    </source>
</evidence>
<proteinExistence type="predicted"/>
<organism evidence="1 2">
    <name type="scientific">Teratosphaeria nubilosa</name>
    <dbReference type="NCBI Taxonomy" id="161662"/>
    <lineage>
        <taxon>Eukaryota</taxon>
        <taxon>Fungi</taxon>
        <taxon>Dikarya</taxon>
        <taxon>Ascomycota</taxon>
        <taxon>Pezizomycotina</taxon>
        <taxon>Dothideomycetes</taxon>
        <taxon>Dothideomycetidae</taxon>
        <taxon>Mycosphaerellales</taxon>
        <taxon>Teratosphaeriaceae</taxon>
        <taxon>Teratosphaeria</taxon>
    </lineage>
</organism>
<dbReference type="EMBL" id="ML995813">
    <property type="protein sequence ID" value="KAF2772779.1"/>
    <property type="molecule type" value="Genomic_DNA"/>
</dbReference>
<reference evidence="1" key="1">
    <citation type="journal article" date="2020" name="Stud. Mycol.">
        <title>101 Dothideomycetes genomes: a test case for predicting lifestyles and emergence of pathogens.</title>
        <authorList>
            <person name="Haridas S."/>
            <person name="Albert R."/>
            <person name="Binder M."/>
            <person name="Bloem J."/>
            <person name="Labutti K."/>
            <person name="Salamov A."/>
            <person name="Andreopoulos B."/>
            <person name="Baker S."/>
            <person name="Barry K."/>
            <person name="Bills G."/>
            <person name="Bluhm B."/>
            <person name="Cannon C."/>
            <person name="Castanera R."/>
            <person name="Culley D."/>
            <person name="Daum C."/>
            <person name="Ezra D."/>
            <person name="Gonzalez J."/>
            <person name="Henrissat B."/>
            <person name="Kuo A."/>
            <person name="Liang C."/>
            <person name="Lipzen A."/>
            <person name="Lutzoni F."/>
            <person name="Magnuson J."/>
            <person name="Mondo S."/>
            <person name="Nolan M."/>
            <person name="Ohm R."/>
            <person name="Pangilinan J."/>
            <person name="Park H.-J."/>
            <person name="Ramirez L."/>
            <person name="Alfaro M."/>
            <person name="Sun H."/>
            <person name="Tritt A."/>
            <person name="Yoshinaga Y."/>
            <person name="Zwiers L.-H."/>
            <person name="Turgeon B."/>
            <person name="Goodwin S."/>
            <person name="Spatafora J."/>
            <person name="Crous P."/>
            <person name="Grigoriev I."/>
        </authorList>
    </citation>
    <scope>NUCLEOTIDE SEQUENCE</scope>
    <source>
        <strain evidence="1">CBS 116005</strain>
    </source>
</reference>